<evidence type="ECO:0000313" key="12">
    <source>
        <dbReference type="Proteomes" id="UP001168821"/>
    </source>
</evidence>
<dbReference type="CDD" id="cd00106">
    <property type="entry name" value="KISc"/>
    <property type="match status" value="1"/>
</dbReference>
<proteinExistence type="inferred from homology"/>
<dbReference type="SUPFAM" id="SSF52540">
    <property type="entry name" value="P-loop containing nucleoside triphosphate hydrolases"/>
    <property type="match status" value="1"/>
</dbReference>
<dbReference type="Proteomes" id="UP001168821">
    <property type="component" value="Unassembled WGS sequence"/>
</dbReference>
<feature type="region of interest" description="Disordered" evidence="9">
    <location>
        <begin position="589"/>
        <end position="614"/>
    </location>
</feature>
<dbReference type="SUPFAM" id="SSF47781">
    <property type="entry name" value="RuvA domain 2-like"/>
    <property type="match status" value="1"/>
</dbReference>
<accession>A0AA38IXF4</accession>
<keyword evidence="5" id="KW-0175">Coiled coil</keyword>
<comment type="caution">
    <text evidence="11">The sequence shown here is derived from an EMBL/GenBank/DDBJ whole genome shotgun (WGS) entry which is preliminary data.</text>
</comment>
<dbReference type="Pfam" id="PF00225">
    <property type="entry name" value="Kinesin"/>
    <property type="match status" value="1"/>
</dbReference>
<dbReference type="GO" id="GO:0003777">
    <property type="term" value="F:microtubule motor activity"/>
    <property type="evidence" value="ECO:0007669"/>
    <property type="project" value="InterPro"/>
</dbReference>
<dbReference type="InterPro" id="IPR010994">
    <property type="entry name" value="RuvA_2-like"/>
</dbReference>
<dbReference type="AlphaFoldDB" id="A0AA38IXF4"/>
<dbReference type="GO" id="GO:0051231">
    <property type="term" value="P:spindle elongation"/>
    <property type="evidence" value="ECO:0007669"/>
    <property type="project" value="TreeGrafter"/>
</dbReference>
<dbReference type="Gene3D" id="1.10.150.280">
    <property type="entry name" value="AF1531-like domain"/>
    <property type="match status" value="1"/>
</dbReference>
<dbReference type="Gene3D" id="3.40.850.10">
    <property type="entry name" value="Kinesin motor domain"/>
    <property type="match status" value="1"/>
</dbReference>
<dbReference type="InterPro" id="IPR001752">
    <property type="entry name" value="Kinesin_motor_dom"/>
</dbReference>
<dbReference type="PRINTS" id="PR00380">
    <property type="entry name" value="KINESINHEAVY"/>
</dbReference>
<evidence type="ECO:0000256" key="3">
    <source>
        <dbReference type="ARBA" id="ARBA00022741"/>
    </source>
</evidence>
<keyword evidence="4 7" id="KW-0067">ATP-binding</keyword>
<feature type="binding site" evidence="7">
    <location>
        <begin position="82"/>
        <end position="89"/>
    </location>
    <ligand>
        <name>ATP</name>
        <dbReference type="ChEBI" id="CHEBI:30616"/>
    </ligand>
</feature>
<keyword evidence="3 7" id="KW-0547">Nucleotide-binding</keyword>
<dbReference type="PROSITE" id="PS50067">
    <property type="entry name" value="KINESIN_MOTOR_2"/>
    <property type="match status" value="1"/>
</dbReference>
<evidence type="ECO:0000256" key="6">
    <source>
        <dbReference type="ARBA" id="ARBA00023212"/>
    </source>
</evidence>
<evidence type="ECO:0000256" key="8">
    <source>
        <dbReference type="RuleBase" id="RU000394"/>
    </source>
</evidence>
<keyword evidence="12" id="KW-1185">Reference proteome</keyword>
<keyword evidence="7 8" id="KW-0505">Motor protein</keyword>
<reference evidence="11" key="1">
    <citation type="journal article" date="2023" name="G3 (Bethesda)">
        <title>Whole genome assemblies of Zophobas morio and Tenebrio molitor.</title>
        <authorList>
            <person name="Kaur S."/>
            <person name="Stinson S.A."/>
            <person name="diCenzo G.C."/>
        </authorList>
    </citation>
    <scope>NUCLEOTIDE SEQUENCE</scope>
    <source>
        <strain evidence="11">QUZm001</strain>
    </source>
</reference>
<feature type="domain" description="Kinesin motor" evidence="10">
    <location>
        <begin position="4"/>
        <end position="316"/>
    </location>
</feature>
<name>A0AA38IXF4_9CUCU</name>
<comment type="subcellular location">
    <subcellularLocation>
        <location evidence="1">Cytoplasm</location>
        <location evidence="1">Cytoskeleton</location>
    </subcellularLocation>
</comment>
<dbReference type="PROSITE" id="PS00411">
    <property type="entry name" value="KINESIN_MOTOR_1"/>
    <property type="match status" value="1"/>
</dbReference>
<dbReference type="GO" id="GO:0005875">
    <property type="term" value="C:microtubule associated complex"/>
    <property type="evidence" value="ECO:0007669"/>
    <property type="project" value="TreeGrafter"/>
</dbReference>
<dbReference type="InterPro" id="IPR027640">
    <property type="entry name" value="Kinesin-like_fam"/>
</dbReference>
<dbReference type="SMART" id="SM00129">
    <property type="entry name" value="KISc"/>
    <property type="match status" value="1"/>
</dbReference>
<dbReference type="InterPro" id="IPR019821">
    <property type="entry name" value="Kinesin_motor_CS"/>
</dbReference>
<keyword evidence="6" id="KW-0206">Cytoskeleton</keyword>
<evidence type="ECO:0000256" key="4">
    <source>
        <dbReference type="ARBA" id="ARBA00022840"/>
    </source>
</evidence>
<evidence type="ECO:0000256" key="1">
    <source>
        <dbReference type="ARBA" id="ARBA00004245"/>
    </source>
</evidence>
<dbReference type="Pfam" id="PF12836">
    <property type="entry name" value="HHH_3"/>
    <property type="match status" value="1"/>
</dbReference>
<dbReference type="InterPro" id="IPR027417">
    <property type="entry name" value="P-loop_NTPase"/>
</dbReference>
<dbReference type="InterPro" id="IPR036961">
    <property type="entry name" value="Kinesin_motor_dom_sf"/>
</dbReference>
<dbReference type="GO" id="GO:0005874">
    <property type="term" value="C:microtubule"/>
    <property type="evidence" value="ECO:0007669"/>
    <property type="project" value="UniProtKB-KW"/>
</dbReference>
<dbReference type="GO" id="GO:0008017">
    <property type="term" value="F:microtubule binding"/>
    <property type="evidence" value="ECO:0007669"/>
    <property type="project" value="InterPro"/>
</dbReference>
<dbReference type="GO" id="GO:0007052">
    <property type="term" value="P:mitotic spindle organization"/>
    <property type="evidence" value="ECO:0007669"/>
    <property type="project" value="TreeGrafter"/>
</dbReference>
<organism evidence="11 12">
    <name type="scientific">Zophobas morio</name>
    <dbReference type="NCBI Taxonomy" id="2755281"/>
    <lineage>
        <taxon>Eukaryota</taxon>
        <taxon>Metazoa</taxon>
        <taxon>Ecdysozoa</taxon>
        <taxon>Arthropoda</taxon>
        <taxon>Hexapoda</taxon>
        <taxon>Insecta</taxon>
        <taxon>Pterygota</taxon>
        <taxon>Neoptera</taxon>
        <taxon>Endopterygota</taxon>
        <taxon>Coleoptera</taxon>
        <taxon>Polyphaga</taxon>
        <taxon>Cucujiformia</taxon>
        <taxon>Tenebrionidae</taxon>
        <taxon>Zophobas</taxon>
    </lineage>
</organism>
<evidence type="ECO:0000256" key="7">
    <source>
        <dbReference type="PROSITE-ProRule" id="PRU00283"/>
    </source>
</evidence>
<evidence type="ECO:0000259" key="10">
    <source>
        <dbReference type="PROSITE" id="PS50067"/>
    </source>
</evidence>
<keyword evidence="8" id="KW-0493">Microtubule</keyword>
<dbReference type="PANTHER" id="PTHR47969:SF15">
    <property type="entry name" value="CHROMOSOME-ASSOCIATED KINESIN KIF4A-RELATED"/>
    <property type="match status" value="1"/>
</dbReference>
<evidence type="ECO:0000256" key="5">
    <source>
        <dbReference type="ARBA" id="ARBA00023054"/>
    </source>
</evidence>
<keyword evidence="2" id="KW-0963">Cytoplasm</keyword>
<dbReference type="EMBL" id="JALNTZ010000002">
    <property type="protein sequence ID" value="KAJ3662201.1"/>
    <property type="molecule type" value="Genomic_DNA"/>
</dbReference>
<evidence type="ECO:0000313" key="11">
    <source>
        <dbReference type="EMBL" id="KAJ3662201.1"/>
    </source>
</evidence>
<dbReference type="GO" id="GO:0007018">
    <property type="term" value="P:microtubule-based movement"/>
    <property type="evidence" value="ECO:0007669"/>
    <property type="project" value="InterPro"/>
</dbReference>
<evidence type="ECO:0000256" key="9">
    <source>
        <dbReference type="SAM" id="MobiDB-lite"/>
    </source>
</evidence>
<protein>
    <recommendedName>
        <fullName evidence="8">Kinesin-like protein</fullName>
    </recommendedName>
</protein>
<sequence length="712" mass="80697">MEEFVNVSVRIRPPSKEEILNSSLKVINKQPAILLLVDKSQSYHFDNVFTYETTQKEIYNDTVKRLVQKVKAGYNCTVFAYGQTGTGKTYTIGTNPDIKNESEAGLISRALEDFFNCADEDNEVEITISFIEIYNEKVFDLLESNKPKHPLPIKGFTVQGFTKVMVHNMNEALRYLQGGSRQRHIGGTKQNTNSSRSHAIFSIHCCIRNSEFETVAKLNLVDLAGSESVRKTGNQGSSFYEGVNINKGLLSLGQVMTALSSNSGHVPYRQSVITTILQDSLNKRNFISLIACVSSNSDDLGETLQTLEFSNRVKKMKNKPEVNDFIVQYRKDNPTLFTNNGPKLQTPLKRSNGLLHETPFKKRRNVLPLIHEPALSENDSKFDISPLFSSSMTSVTSDHQQNFSPVLRKYMNQMESSLMNKLQDVITSTMKRPARIKFPKEDKENEMCARFDKDAMSDDDGAKLITSGSGSSITTESPVFARDNPHILNCSRTDRYSNNNNSLYHESSHLNAESDTIFKVPAPVAKTNNLRRKNSVQLQPKKSCDTQLDNTFRRRSLRIQMKNGEVNENDKISAKENISRRRSVRLQMKKVNSGHDDTLPLDSPEQQSKESTRVYSPSLACTCKKASRSQTLIVSPQDNLLTARKKQILTILNEGTLRQLEKLHTVGTKTAEKILLFRLLKGKFKSISDLKEMPYWTEKKYDKFMAENFLRN</sequence>
<gene>
    <name evidence="11" type="ORF">Zmor_006557</name>
</gene>
<evidence type="ECO:0000256" key="2">
    <source>
        <dbReference type="ARBA" id="ARBA00022490"/>
    </source>
</evidence>
<comment type="similarity">
    <text evidence="7 8">Belongs to the TRAFAC class myosin-kinesin ATPase superfamily. Kinesin family.</text>
</comment>
<dbReference type="PANTHER" id="PTHR47969">
    <property type="entry name" value="CHROMOSOME-ASSOCIATED KINESIN KIF4A-RELATED"/>
    <property type="match status" value="1"/>
</dbReference>
<dbReference type="GO" id="GO:0005524">
    <property type="term" value="F:ATP binding"/>
    <property type="evidence" value="ECO:0007669"/>
    <property type="project" value="UniProtKB-UniRule"/>
</dbReference>